<dbReference type="GO" id="GO:0000103">
    <property type="term" value="P:sulfate assimilation"/>
    <property type="evidence" value="ECO:0007669"/>
    <property type="project" value="TreeGrafter"/>
</dbReference>
<accession>A0A381WYQ9</accession>
<dbReference type="AlphaFoldDB" id="A0A381WYQ9"/>
<dbReference type="Gene3D" id="3.30.540.10">
    <property type="entry name" value="Fructose-1,6-Bisphosphatase, subunit A, domain 1"/>
    <property type="match status" value="1"/>
</dbReference>
<proteinExistence type="inferred from homology"/>
<dbReference type="InterPro" id="IPR000760">
    <property type="entry name" value="Inositol_monophosphatase-like"/>
</dbReference>
<dbReference type="InterPro" id="IPR020583">
    <property type="entry name" value="Inositol_monoP_metal-BS"/>
</dbReference>
<dbReference type="PROSITE" id="PS00629">
    <property type="entry name" value="IMP_1"/>
    <property type="match status" value="1"/>
</dbReference>
<keyword evidence="3" id="KW-0479">Metal-binding</keyword>
<evidence type="ECO:0000256" key="6">
    <source>
        <dbReference type="ARBA" id="ARBA00023136"/>
    </source>
</evidence>
<dbReference type="HAMAP" id="MF_02095">
    <property type="entry name" value="CysQ"/>
    <property type="match status" value="1"/>
</dbReference>
<dbReference type="NCBIfam" id="TIGR01331">
    <property type="entry name" value="bisphos_cysQ"/>
    <property type="match status" value="1"/>
</dbReference>
<dbReference type="PANTHER" id="PTHR43028:SF5">
    <property type="entry name" value="3'(2'),5'-BISPHOSPHATE NUCLEOTIDASE 1"/>
    <property type="match status" value="1"/>
</dbReference>
<evidence type="ECO:0000256" key="1">
    <source>
        <dbReference type="ARBA" id="ARBA00022475"/>
    </source>
</evidence>
<dbReference type="InterPro" id="IPR050725">
    <property type="entry name" value="CysQ/Inositol_MonoPase"/>
</dbReference>
<protein>
    <recommendedName>
        <fullName evidence="8">3'(2'),5'-bisphosphate nucleotidase</fullName>
    </recommendedName>
</protein>
<dbReference type="GO" id="GO:0000287">
    <property type="term" value="F:magnesium ion binding"/>
    <property type="evidence" value="ECO:0007669"/>
    <property type="project" value="InterPro"/>
</dbReference>
<evidence type="ECO:0008006" key="8">
    <source>
        <dbReference type="Google" id="ProtNLM"/>
    </source>
</evidence>
<gene>
    <name evidence="7" type="ORF">METZ01_LOCUS110533</name>
</gene>
<dbReference type="CDD" id="cd01638">
    <property type="entry name" value="CysQ"/>
    <property type="match status" value="1"/>
</dbReference>
<keyword evidence="1" id="KW-1003">Cell membrane</keyword>
<sequence length="260" mass="28106">MIEDIRQIAAEAGNAIMKTYDGPAEIESKEDDSPLTQADRAAHDCIVTALTQLTPDIPVLSEESEGIPTEERLGWERFWLVDPLDGTKEFIKKTGQFTVNIALIENGEPTLGVVLAPASDLEYFAARGNGAFKRLGQAEPQPIKIAEADKAKLRIVASRDHAGPKVAAMLEQLPDAELVSMGSSLKFCLVAEGAADLYPRFVPTMEWDTGAAQCILEQAGGAVCTLDGYRLAYGREDLRNPSIIAAGHPTIDWKSLLPSD</sequence>
<dbReference type="EMBL" id="UINC01013330">
    <property type="protein sequence ID" value="SVA57679.1"/>
    <property type="molecule type" value="Genomic_DNA"/>
</dbReference>
<dbReference type="GO" id="GO:0008441">
    <property type="term" value="F:3'(2'),5'-bisphosphate nucleotidase activity"/>
    <property type="evidence" value="ECO:0007669"/>
    <property type="project" value="InterPro"/>
</dbReference>
<keyword evidence="6" id="KW-0472">Membrane</keyword>
<organism evidence="7">
    <name type="scientific">marine metagenome</name>
    <dbReference type="NCBI Taxonomy" id="408172"/>
    <lineage>
        <taxon>unclassified sequences</taxon>
        <taxon>metagenomes</taxon>
        <taxon>ecological metagenomes</taxon>
    </lineage>
</organism>
<dbReference type="PRINTS" id="PR00377">
    <property type="entry name" value="IMPHPHTASES"/>
</dbReference>
<dbReference type="Gene3D" id="3.40.190.80">
    <property type="match status" value="1"/>
</dbReference>
<keyword evidence="2" id="KW-0997">Cell inner membrane</keyword>
<dbReference type="FunFam" id="3.30.540.10:FF:000007">
    <property type="entry name" value="3'(2'),5'-bisphosphate nucleotidase CysQ"/>
    <property type="match status" value="1"/>
</dbReference>
<dbReference type="SUPFAM" id="SSF56655">
    <property type="entry name" value="Carbohydrate phosphatase"/>
    <property type="match status" value="1"/>
</dbReference>
<reference evidence="7" key="1">
    <citation type="submission" date="2018-05" db="EMBL/GenBank/DDBJ databases">
        <authorList>
            <person name="Lanie J.A."/>
            <person name="Ng W.-L."/>
            <person name="Kazmierczak K.M."/>
            <person name="Andrzejewski T.M."/>
            <person name="Davidsen T.M."/>
            <person name="Wayne K.J."/>
            <person name="Tettelin H."/>
            <person name="Glass J.I."/>
            <person name="Rusch D."/>
            <person name="Podicherti R."/>
            <person name="Tsui H.-C.T."/>
            <person name="Winkler M.E."/>
        </authorList>
    </citation>
    <scope>NUCLEOTIDE SEQUENCE</scope>
</reference>
<keyword evidence="5" id="KW-0460">Magnesium</keyword>
<dbReference type="PANTHER" id="PTHR43028">
    <property type="entry name" value="3'(2'),5'-BISPHOSPHATE NUCLEOTIDASE 1"/>
    <property type="match status" value="1"/>
</dbReference>
<name>A0A381WYQ9_9ZZZZ</name>
<dbReference type="InterPro" id="IPR006240">
    <property type="entry name" value="CysQ"/>
</dbReference>
<keyword evidence="4" id="KW-0378">Hydrolase</keyword>
<evidence type="ECO:0000256" key="2">
    <source>
        <dbReference type="ARBA" id="ARBA00022519"/>
    </source>
</evidence>
<evidence type="ECO:0000313" key="7">
    <source>
        <dbReference type="EMBL" id="SVA57679.1"/>
    </source>
</evidence>
<dbReference type="GO" id="GO:0050427">
    <property type="term" value="P:3'-phosphoadenosine 5'-phosphosulfate metabolic process"/>
    <property type="evidence" value="ECO:0007669"/>
    <property type="project" value="TreeGrafter"/>
</dbReference>
<evidence type="ECO:0000256" key="5">
    <source>
        <dbReference type="ARBA" id="ARBA00022842"/>
    </source>
</evidence>
<dbReference type="Pfam" id="PF00459">
    <property type="entry name" value="Inositol_P"/>
    <property type="match status" value="1"/>
</dbReference>
<evidence type="ECO:0000256" key="3">
    <source>
        <dbReference type="ARBA" id="ARBA00022723"/>
    </source>
</evidence>
<evidence type="ECO:0000256" key="4">
    <source>
        <dbReference type="ARBA" id="ARBA00022801"/>
    </source>
</evidence>